<name>A0A2U2J4N6_9SPHN</name>
<reference evidence="1 2" key="1">
    <citation type="submission" date="2018-05" db="EMBL/GenBank/DDBJ databases">
        <title>Genome of Sphingosinicella humi QZX222.</title>
        <authorList>
            <person name="Qiao Z."/>
            <person name="Wang G."/>
        </authorList>
    </citation>
    <scope>NUCLEOTIDE SEQUENCE [LARGE SCALE GENOMIC DNA]</scope>
    <source>
        <strain evidence="1 2">QZX222</strain>
    </source>
</reference>
<dbReference type="AlphaFoldDB" id="A0A2U2J4N6"/>
<comment type="caution">
    <text evidence="1">The sequence shown here is derived from an EMBL/GenBank/DDBJ whole genome shotgun (WGS) entry which is preliminary data.</text>
</comment>
<keyword evidence="2" id="KW-1185">Reference proteome</keyword>
<dbReference type="OrthoDB" id="7425063at2"/>
<gene>
    <name evidence="1" type="ORF">DF286_10740</name>
</gene>
<dbReference type="PROSITE" id="PS51257">
    <property type="entry name" value="PROKAR_LIPOPROTEIN"/>
    <property type="match status" value="1"/>
</dbReference>
<proteinExistence type="predicted"/>
<protein>
    <recommendedName>
        <fullName evidence="3">Lipoprotein</fullName>
    </recommendedName>
</protein>
<dbReference type="EMBL" id="QFFF01000001">
    <property type="protein sequence ID" value="PWG03288.1"/>
    <property type="molecule type" value="Genomic_DNA"/>
</dbReference>
<dbReference type="RefSeq" id="WP_109271425.1">
    <property type="nucleotide sequence ID" value="NZ_QFFF01000001.1"/>
</dbReference>
<evidence type="ECO:0000313" key="2">
    <source>
        <dbReference type="Proteomes" id="UP000245916"/>
    </source>
</evidence>
<dbReference type="Proteomes" id="UP000245916">
    <property type="component" value="Unassembled WGS sequence"/>
</dbReference>
<organism evidence="1 2">
    <name type="scientific">Allosphingosinicella humi</name>
    <dbReference type="NCBI Taxonomy" id="2068657"/>
    <lineage>
        <taxon>Bacteria</taxon>
        <taxon>Pseudomonadati</taxon>
        <taxon>Pseudomonadota</taxon>
        <taxon>Alphaproteobacteria</taxon>
        <taxon>Sphingomonadales</taxon>
        <taxon>Sphingomonadaceae</taxon>
        <taxon>Allosphingosinicella</taxon>
    </lineage>
</organism>
<sequence length="214" mass="22740">MSVFNPKVALPALVSLALLGCAKEGDITSGGILATRSACPTVAIPAPTGDITLFNPETSRDASAIDVVGYLTNVRSTCDETGEYIVSNVTFDVHAQRRDASGARQVVLPYFAVVVQGSDNVVSKSVGRVALNFAEGELRASTTGSATSQVLRSAATLPTEIRREITRERKPGDVDAALDPMADPKVRAAVQRASFELLVGFQLTEEQLRYNATR</sequence>
<evidence type="ECO:0000313" key="1">
    <source>
        <dbReference type="EMBL" id="PWG03288.1"/>
    </source>
</evidence>
<accession>A0A2U2J4N6</accession>
<evidence type="ECO:0008006" key="3">
    <source>
        <dbReference type="Google" id="ProtNLM"/>
    </source>
</evidence>